<accession>A0A0L0EPN5</accession>
<dbReference type="AlphaFoldDB" id="A0A0L0EPN5"/>
<reference evidence="11" key="1">
    <citation type="submission" date="2015-07" db="EMBL/GenBank/DDBJ databases">
        <title>Draft genome sequence of a Pseudoalteromonas rubra strain, OCN096, isolated from Kaneohe Bay, Oahu, Hawaii.</title>
        <authorList>
            <person name="Beurmann S."/>
            <person name="Ushijima B."/>
            <person name="Belcaid M."/>
            <person name="Callahan S.M."/>
            <person name="Aeby G.S."/>
        </authorList>
    </citation>
    <scope>NUCLEOTIDE SEQUENCE [LARGE SCALE GENOMIC DNA]</scope>
    <source>
        <strain evidence="11">OCN096</strain>
    </source>
</reference>
<evidence type="ECO:0000313" key="11">
    <source>
        <dbReference type="Proteomes" id="UP000036850"/>
    </source>
</evidence>
<comment type="subcellular location">
    <subcellularLocation>
        <location evidence="2">Cell inner membrane</location>
        <topology evidence="2">Single-pass type II membrane protein</topology>
        <orientation evidence="2">Periplasmic side</orientation>
    </subcellularLocation>
</comment>
<protein>
    <recommendedName>
        <fullName evidence="4">Cytochrome c oxidase assembly protein CtaG</fullName>
    </recommendedName>
</protein>
<evidence type="ECO:0000256" key="6">
    <source>
        <dbReference type="ARBA" id="ARBA00022968"/>
    </source>
</evidence>
<keyword evidence="5" id="KW-0812">Transmembrane</keyword>
<keyword evidence="7" id="KW-1133">Transmembrane helix</keyword>
<evidence type="ECO:0000256" key="7">
    <source>
        <dbReference type="ARBA" id="ARBA00022989"/>
    </source>
</evidence>
<comment type="caution">
    <text evidence="10">The sequence shown here is derived from an EMBL/GenBank/DDBJ whole genome shotgun (WGS) entry which is preliminary data.</text>
</comment>
<dbReference type="GO" id="GO:0005886">
    <property type="term" value="C:plasma membrane"/>
    <property type="evidence" value="ECO:0007669"/>
    <property type="project" value="UniProtKB-SubCell"/>
</dbReference>
<dbReference type="PANTHER" id="PTHR21320">
    <property type="entry name" value="CYTOCHROME C OXIDASE ASSEMBLY PROTEIN COX11-RELATED"/>
    <property type="match status" value="1"/>
</dbReference>
<evidence type="ECO:0000313" key="10">
    <source>
        <dbReference type="EMBL" id="KNC65858.1"/>
    </source>
</evidence>
<dbReference type="InterPro" id="IPR007533">
    <property type="entry name" value="Cyt_c_oxidase_assmbl_CtaG"/>
</dbReference>
<proteinExistence type="inferred from homology"/>
<keyword evidence="9" id="KW-0472">Membrane</keyword>
<evidence type="ECO:0000256" key="5">
    <source>
        <dbReference type="ARBA" id="ARBA00022692"/>
    </source>
</evidence>
<dbReference type="InterPro" id="IPR023471">
    <property type="entry name" value="CtaG/Cox11_dom_sf"/>
</dbReference>
<dbReference type="GO" id="GO:0005507">
    <property type="term" value="F:copper ion binding"/>
    <property type="evidence" value="ECO:0007669"/>
    <property type="project" value="InterPro"/>
</dbReference>
<organism evidence="10 11">
    <name type="scientific">Pseudoalteromonas rubra</name>
    <dbReference type="NCBI Taxonomy" id="43658"/>
    <lineage>
        <taxon>Bacteria</taxon>
        <taxon>Pseudomonadati</taxon>
        <taxon>Pseudomonadota</taxon>
        <taxon>Gammaproteobacteria</taxon>
        <taxon>Alteromonadales</taxon>
        <taxon>Pseudoalteromonadaceae</taxon>
        <taxon>Pseudoalteromonas</taxon>
    </lineage>
</organism>
<evidence type="ECO:0000256" key="2">
    <source>
        <dbReference type="ARBA" id="ARBA00004382"/>
    </source>
</evidence>
<dbReference type="PANTHER" id="PTHR21320:SF3">
    <property type="entry name" value="CYTOCHROME C OXIDASE ASSEMBLY PROTEIN COX11, MITOCHONDRIAL-RELATED"/>
    <property type="match status" value="1"/>
</dbReference>
<evidence type="ECO:0000256" key="4">
    <source>
        <dbReference type="ARBA" id="ARBA00015384"/>
    </source>
</evidence>
<evidence type="ECO:0000256" key="9">
    <source>
        <dbReference type="ARBA" id="ARBA00023136"/>
    </source>
</evidence>
<dbReference type="Gene3D" id="2.60.370.10">
    <property type="entry name" value="Ctag/Cox11"/>
    <property type="match status" value="1"/>
</dbReference>
<evidence type="ECO:0000256" key="3">
    <source>
        <dbReference type="ARBA" id="ARBA00009620"/>
    </source>
</evidence>
<keyword evidence="6" id="KW-0735">Signal-anchor</keyword>
<dbReference type="PATRIC" id="fig|43658.6.peg.2807"/>
<dbReference type="EMBL" id="LFZX01000217">
    <property type="protein sequence ID" value="KNC65858.1"/>
    <property type="molecule type" value="Genomic_DNA"/>
</dbReference>
<dbReference type="NCBIfam" id="NF003465">
    <property type="entry name" value="PRK05089.1"/>
    <property type="match status" value="1"/>
</dbReference>
<dbReference type="Proteomes" id="UP000036850">
    <property type="component" value="Unassembled WGS sequence"/>
</dbReference>
<keyword evidence="8" id="KW-0186">Copper</keyword>
<dbReference type="Pfam" id="PF04442">
    <property type="entry name" value="CtaG_Cox11"/>
    <property type="match status" value="1"/>
</dbReference>
<comment type="similarity">
    <text evidence="3">Belongs to the COX11/CtaG family.</text>
</comment>
<evidence type="ECO:0000256" key="8">
    <source>
        <dbReference type="ARBA" id="ARBA00023008"/>
    </source>
</evidence>
<sequence length="216" mass="23893">MMHTPLLRKLVLLVLGMFAFAFALVPLYDVFCDITGLNGKVELTAAEASEEQDLARQIDVSFTTHTQGQAPFKVKAATYQVTVTPGTLTEVSFTAENLSGDARVMQAIPSVSPGMAAKYLHKLACFCFDQQSMQARQKMSFTLRFYVDTELPTDIAELTLAYTLYDITDRTATVKSLLLHPETELFGELRRGTVGDDYVHSIQAAVYQQIRGLSHG</sequence>
<comment type="function">
    <text evidence="1">Exerts its effect at some terminal stage of cytochrome c oxidase synthesis, probably by being involved in the insertion of the copper B into subunit I.</text>
</comment>
<dbReference type="SUPFAM" id="SSF110111">
    <property type="entry name" value="Ctag/Cox11"/>
    <property type="match status" value="1"/>
</dbReference>
<name>A0A0L0EPN5_9GAMM</name>
<gene>
    <name evidence="10" type="ORF">AC626_20520</name>
</gene>
<evidence type="ECO:0000256" key="1">
    <source>
        <dbReference type="ARBA" id="ARBA00004007"/>
    </source>
</evidence>